<keyword evidence="5 12" id="KW-0808">Transferase</keyword>
<evidence type="ECO:0000256" key="11">
    <source>
        <dbReference type="ARBA" id="ARBA00048830"/>
    </source>
</evidence>
<feature type="binding site" evidence="13">
    <location>
        <position position="226"/>
    </location>
    <ligand>
        <name>ATP</name>
        <dbReference type="ChEBI" id="CHEBI:30616"/>
    </ligand>
</feature>
<dbReference type="GO" id="GO:0005524">
    <property type="term" value="F:ATP binding"/>
    <property type="evidence" value="ECO:0007669"/>
    <property type="project" value="UniProtKB-UniRule"/>
</dbReference>
<comment type="catalytic activity">
    <reaction evidence="11 12">
        <text>RNA(n) + ATP = RNA(n)-3'-adenine ribonucleotide + diphosphate</text>
        <dbReference type="Rhea" id="RHEA:11332"/>
        <dbReference type="Rhea" id="RHEA-COMP:14527"/>
        <dbReference type="Rhea" id="RHEA-COMP:17347"/>
        <dbReference type="ChEBI" id="CHEBI:30616"/>
        <dbReference type="ChEBI" id="CHEBI:33019"/>
        <dbReference type="ChEBI" id="CHEBI:140395"/>
        <dbReference type="ChEBI" id="CHEBI:173115"/>
        <dbReference type="EC" id="2.7.7.19"/>
    </reaction>
</comment>
<keyword evidence="9 14" id="KW-0460">Magnesium</keyword>
<dbReference type="Pfam" id="PF04926">
    <property type="entry name" value="PAP_RNA-bind"/>
    <property type="match status" value="1"/>
</dbReference>
<dbReference type="InterPro" id="IPR048840">
    <property type="entry name" value="PolA_pol_NTPase"/>
</dbReference>
<evidence type="ECO:0000256" key="2">
    <source>
        <dbReference type="ARBA" id="ARBA00004123"/>
    </source>
</evidence>
<evidence type="ECO:0000256" key="14">
    <source>
        <dbReference type="PIRSR" id="PIRSR018425-2"/>
    </source>
</evidence>
<evidence type="ECO:0000256" key="15">
    <source>
        <dbReference type="SAM" id="MobiDB-lite"/>
    </source>
</evidence>
<feature type="binding site" evidence="14">
    <location>
        <position position="113"/>
    </location>
    <ligand>
        <name>Mg(2+)</name>
        <dbReference type="ChEBI" id="CHEBI:18420"/>
        <label>1</label>
        <note>catalytic</note>
    </ligand>
</feature>
<evidence type="ECO:0000259" key="16">
    <source>
        <dbReference type="Pfam" id="PF04926"/>
    </source>
</evidence>
<dbReference type="AlphaFoldDB" id="A0A232EH33"/>
<keyword evidence="7 12" id="KW-0547">Nucleotide-binding</keyword>
<feature type="binding site" evidence="14">
    <location>
        <position position="111"/>
    </location>
    <ligand>
        <name>Mg(2+)</name>
        <dbReference type="ChEBI" id="CHEBI:18420"/>
        <label>2</label>
        <note>catalytic</note>
    </ligand>
</feature>
<dbReference type="SUPFAM" id="SSF55003">
    <property type="entry name" value="PAP/Archaeal CCA-adding enzyme, C-terminal domain"/>
    <property type="match status" value="1"/>
</dbReference>
<evidence type="ECO:0000256" key="12">
    <source>
        <dbReference type="PIRNR" id="PIRNR018425"/>
    </source>
</evidence>
<comment type="function">
    <text evidence="12">Polymerase that creates the 3'-poly(A) tail of mRNA's.</text>
</comment>
<comment type="subcellular location">
    <subcellularLocation>
        <location evidence="2 12">Nucleus</location>
    </subcellularLocation>
</comment>
<dbReference type="SUPFAM" id="SSF81631">
    <property type="entry name" value="PAP/OAS1 substrate-binding domain"/>
    <property type="match status" value="1"/>
</dbReference>
<dbReference type="InterPro" id="IPR043519">
    <property type="entry name" value="NT_sf"/>
</dbReference>
<evidence type="ECO:0000313" key="19">
    <source>
        <dbReference type="EMBL" id="OXU17670.1"/>
    </source>
</evidence>
<dbReference type="GO" id="GO:0031123">
    <property type="term" value="P:RNA 3'-end processing"/>
    <property type="evidence" value="ECO:0007669"/>
    <property type="project" value="InterPro"/>
</dbReference>
<dbReference type="FunFam" id="3.30.460.10:FF:000002">
    <property type="entry name" value="Poly(A) polymerase alpha, putative"/>
    <property type="match status" value="1"/>
</dbReference>
<evidence type="ECO:0000259" key="17">
    <source>
        <dbReference type="Pfam" id="PF04928"/>
    </source>
</evidence>
<keyword evidence="20" id="KW-1185">Reference proteome</keyword>
<feature type="binding site" evidence="14">
    <location>
        <position position="165"/>
    </location>
    <ligand>
        <name>Mg(2+)</name>
        <dbReference type="ChEBI" id="CHEBI:18420"/>
        <label>2</label>
        <note>catalytic</note>
    </ligand>
</feature>
<dbReference type="InterPro" id="IPR011068">
    <property type="entry name" value="NuclTrfase_I-like_C"/>
</dbReference>
<proteinExistence type="inferred from homology"/>
<evidence type="ECO:0000256" key="7">
    <source>
        <dbReference type="ARBA" id="ARBA00022741"/>
    </source>
</evidence>
<keyword evidence="10 12" id="KW-0539">Nucleus</keyword>
<organism evidence="19 20">
    <name type="scientific">Trichomalopsis sarcophagae</name>
    <dbReference type="NCBI Taxonomy" id="543379"/>
    <lineage>
        <taxon>Eukaryota</taxon>
        <taxon>Metazoa</taxon>
        <taxon>Ecdysozoa</taxon>
        <taxon>Arthropoda</taxon>
        <taxon>Hexapoda</taxon>
        <taxon>Insecta</taxon>
        <taxon>Pterygota</taxon>
        <taxon>Neoptera</taxon>
        <taxon>Endopterygota</taxon>
        <taxon>Hymenoptera</taxon>
        <taxon>Apocrita</taxon>
        <taxon>Proctotrupomorpha</taxon>
        <taxon>Chalcidoidea</taxon>
        <taxon>Pteromalidae</taxon>
        <taxon>Pteromalinae</taxon>
        <taxon>Trichomalopsis</taxon>
    </lineage>
</organism>
<evidence type="ECO:0000256" key="13">
    <source>
        <dbReference type="PIRSR" id="PIRSR018425-1"/>
    </source>
</evidence>
<comment type="cofactor">
    <cofactor evidence="1">
        <name>Mn(2+)</name>
        <dbReference type="ChEBI" id="CHEBI:29035"/>
    </cofactor>
</comment>
<comment type="cofactor">
    <cofactor evidence="14">
        <name>Mg(2+)</name>
        <dbReference type="ChEBI" id="CHEBI:18420"/>
    </cofactor>
    <text evidence="14">Binds 2 magnesium ions. Also active with manganese.</text>
</comment>
<feature type="binding site" evidence="13">
    <location>
        <begin position="244"/>
        <end position="245"/>
    </location>
    <ligand>
        <name>ATP</name>
        <dbReference type="ChEBI" id="CHEBI:30616"/>
    </ligand>
</feature>
<dbReference type="InterPro" id="IPR007012">
    <property type="entry name" value="PolA_pol_cen_dom"/>
</dbReference>
<feature type="domain" description="Poly(A) polymerase RNA-binding" evidence="16">
    <location>
        <begin position="331"/>
        <end position="375"/>
    </location>
</feature>
<comment type="similarity">
    <text evidence="3 12">Belongs to the poly(A) polymerase family.</text>
</comment>
<reference evidence="19 20" key="1">
    <citation type="journal article" date="2017" name="Curr. Biol.">
        <title>The Evolution of Venom by Co-option of Single-Copy Genes.</title>
        <authorList>
            <person name="Martinson E.O."/>
            <person name="Mrinalini"/>
            <person name="Kelkar Y.D."/>
            <person name="Chang C.H."/>
            <person name="Werren J.H."/>
        </authorList>
    </citation>
    <scope>NUCLEOTIDE SEQUENCE [LARGE SCALE GENOMIC DNA]</scope>
    <source>
        <strain evidence="19 20">Alberta</strain>
        <tissue evidence="19">Whole body</tissue>
    </source>
</reference>
<evidence type="ECO:0000256" key="5">
    <source>
        <dbReference type="ARBA" id="ARBA00022679"/>
    </source>
</evidence>
<feature type="domain" description="Poly(A) polymerase nucleotidyltransferase" evidence="18">
    <location>
        <begin position="30"/>
        <end position="212"/>
    </location>
</feature>
<evidence type="ECO:0000313" key="20">
    <source>
        <dbReference type="Proteomes" id="UP000215335"/>
    </source>
</evidence>
<feature type="binding site" evidence="13">
    <location>
        <position position="235"/>
    </location>
    <ligand>
        <name>ATP</name>
        <dbReference type="ChEBI" id="CHEBI:30616"/>
    </ligand>
</feature>
<accession>A0A232EH33</accession>
<comment type="caution">
    <text evidence="19">The sequence shown here is derived from an EMBL/GenBank/DDBJ whole genome shotgun (WGS) entry which is preliminary data.</text>
</comment>
<name>A0A232EH33_9HYME</name>
<feature type="binding site" evidence="14">
    <location>
        <position position="113"/>
    </location>
    <ligand>
        <name>Mg(2+)</name>
        <dbReference type="ChEBI" id="CHEBI:18420"/>
        <label>2</label>
        <note>catalytic</note>
    </ligand>
</feature>
<feature type="domain" description="Poly(A) polymerase central" evidence="17">
    <location>
        <begin position="217"/>
        <end position="302"/>
    </location>
</feature>
<protein>
    <recommendedName>
        <fullName evidence="12">Poly(A) polymerase</fullName>
        <ecNumber evidence="12">2.7.7.19</ecNumber>
    </recommendedName>
</protein>
<feature type="compositionally biased region" description="Polar residues" evidence="15">
    <location>
        <begin position="447"/>
        <end position="470"/>
    </location>
</feature>
<dbReference type="PANTHER" id="PTHR10682">
    <property type="entry name" value="POLY A POLYMERASE"/>
    <property type="match status" value="1"/>
</dbReference>
<dbReference type="GO" id="GO:1990817">
    <property type="term" value="F:poly(A) RNA polymerase activity"/>
    <property type="evidence" value="ECO:0007669"/>
    <property type="project" value="UniProtKB-UniRule"/>
</dbReference>
<evidence type="ECO:0000256" key="1">
    <source>
        <dbReference type="ARBA" id="ARBA00001936"/>
    </source>
</evidence>
<feature type="binding site" evidence="14">
    <location>
        <position position="111"/>
    </location>
    <ligand>
        <name>Mg(2+)</name>
        <dbReference type="ChEBI" id="CHEBI:18420"/>
        <label>1</label>
        <note>catalytic</note>
    </ligand>
</feature>
<dbReference type="Proteomes" id="UP000215335">
    <property type="component" value="Unassembled WGS sequence"/>
</dbReference>
<evidence type="ECO:0000256" key="9">
    <source>
        <dbReference type="ARBA" id="ARBA00022842"/>
    </source>
</evidence>
<keyword evidence="6 14" id="KW-0479">Metal-binding</keyword>
<dbReference type="SUPFAM" id="SSF81301">
    <property type="entry name" value="Nucleotidyltransferase"/>
    <property type="match status" value="1"/>
</dbReference>
<dbReference type="GO" id="GO:0003723">
    <property type="term" value="F:RNA binding"/>
    <property type="evidence" value="ECO:0007669"/>
    <property type="project" value="UniProtKB-UniRule"/>
</dbReference>
<dbReference type="PIRSF" id="PIRSF018425">
    <property type="entry name" value="PolyA_polymerase"/>
    <property type="match status" value="1"/>
</dbReference>
<dbReference type="PANTHER" id="PTHR10682:SF10">
    <property type="entry name" value="POLYNUCLEOTIDE ADENYLYLTRANSFERASE"/>
    <property type="match status" value="1"/>
</dbReference>
<keyword evidence="8 12" id="KW-0067">ATP-binding</keyword>
<dbReference type="Pfam" id="PF20750">
    <property type="entry name" value="PAP_NTPase"/>
    <property type="match status" value="1"/>
</dbReference>
<feature type="binding site" evidence="13">
    <location>
        <position position="165"/>
    </location>
    <ligand>
        <name>ATP</name>
        <dbReference type="ChEBI" id="CHEBI:30616"/>
    </ligand>
</feature>
<feature type="binding site" evidence="13">
    <location>
        <begin position="98"/>
        <end position="100"/>
    </location>
    <ligand>
        <name>ATP</name>
        <dbReference type="ChEBI" id="CHEBI:30616"/>
    </ligand>
</feature>
<dbReference type="GO" id="GO:0046872">
    <property type="term" value="F:metal ion binding"/>
    <property type="evidence" value="ECO:0007669"/>
    <property type="project" value="UniProtKB-KW"/>
</dbReference>
<evidence type="ECO:0000256" key="8">
    <source>
        <dbReference type="ARBA" id="ARBA00022840"/>
    </source>
</evidence>
<sequence length="515" mass="58654">MWKFRANYAIRSRKAPLQSHTEGRKNASLTSAISLDGPNPCDLRRTNELEDVLELHQMFESQEEMKHRADVIRKIDALVQQWVYSHFIDQIRGKVCTFGSYHLGVYHKGADIDALCVVPRCITRKEYFSTFFDLLKSQKEVKDLRAIEEAFVPIIKMNFDGIAIDMLFAQLQGTKLSDPMDLTDDRLLKYLDEKCVRSLNGCRVTEEILQSVPNLENFRLTLKAIKLWAKNKGIYSSVLGYLGGVSWAILVVRTCQLYPNAAPATLIEKFFLIFSIWEWPRPVLLKSIKKVDLGLQVWDPRNSTFNVTNSTRTIMEEAIKTGLAITGDIAIASSLTKDAHLEWSGYVESNIRHLIGSFDRYPNITLAYIYPKAFPPLKPEADKHVCIWIIGLKFRKSENLNIDLTSDIRSFIEKAEGHAIKINNLLKDEGKICQIIYANRIKRGRKTSSSTQQNENANDNEGVSLIQESDQSLRKRSTDESLEINDKKLSSNINSQFQSPATQGLVIEAYKPNLT</sequence>
<dbReference type="Pfam" id="PF04928">
    <property type="entry name" value="PAP_central"/>
    <property type="match status" value="1"/>
</dbReference>
<dbReference type="GO" id="GO:0006397">
    <property type="term" value="P:mRNA processing"/>
    <property type="evidence" value="ECO:0007669"/>
    <property type="project" value="UniProtKB-KW"/>
</dbReference>
<feature type="region of interest" description="Disordered" evidence="15">
    <location>
        <begin position="444"/>
        <end position="481"/>
    </location>
</feature>
<dbReference type="Gene3D" id="1.10.1410.10">
    <property type="match status" value="1"/>
</dbReference>
<dbReference type="InterPro" id="IPR007010">
    <property type="entry name" value="PolA_pol_RNA-bd_dom"/>
</dbReference>
<dbReference type="EMBL" id="NNAY01004600">
    <property type="protein sequence ID" value="OXU17670.1"/>
    <property type="molecule type" value="Genomic_DNA"/>
</dbReference>
<evidence type="ECO:0000259" key="18">
    <source>
        <dbReference type="Pfam" id="PF20750"/>
    </source>
</evidence>
<feature type="binding site" evidence="13">
    <location>
        <begin position="111"/>
        <end position="113"/>
    </location>
    <ligand>
        <name>ATP</name>
        <dbReference type="ChEBI" id="CHEBI:30616"/>
    </ligand>
</feature>
<gene>
    <name evidence="19" type="ORF">TSAR_004681</name>
</gene>
<dbReference type="GO" id="GO:0005634">
    <property type="term" value="C:nucleus"/>
    <property type="evidence" value="ECO:0007669"/>
    <property type="project" value="UniProtKB-SubCell"/>
</dbReference>
<feature type="compositionally biased region" description="Basic and acidic residues" evidence="15">
    <location>
        <begin position="471"/>
        <end position="481"/>
    </location>
</feature>
<dbReference type="STRING" id="543379.A0A232EH33"/>
<evidence type="ECO:0000256" key="10">
    <source>
        <dbReference type="ARBA" id="ARBA00023242"/>
    </source>
</evidence>
<evidence type="ECO:0000256" key="4">
    <source>
        <dbReference type="ARBA" id="ARBA00022664"/>
    </source>
</evidence>
<dbReference type="Gene3D" id="3.30.70.590">
    <property type="entry name" value="Poly(A) polymerase predicted RNA binding domain"/>
    <property type="match status" value="1"/>
</dbReference>
<dbReference type="OrthoDB" id="412748at2759"/>
<dbReference type="Gene3D" id="3.30.460.10">
    <property type="entry name" value="Beta Polymerase, domain 2"/>
    <property type="match status" value="1"/>
</dbReference>
<keyword evidence="4 12" id="KW-0507">mRNA processing</keyword>
<dbReference type="EC" id="2.7.7.19" evidence="12"/>
<dbReference type="InterPro" id="IPR014492">
    <property type="entry name" value="PolyA_polymerase"/>
</dbReference>
<evidence type="ECO:0000256" key="6">
    <source>
        <dbReference type="ARBA" id="ARBA00022723"/>
    </source>
</evidence>
<dbReference type="CDD" id="cd05402">
    <property type="entry name" value="NT_PAP_TUTase"/>
    <property type="match status" value="1"/>
</dbReference>
<evidence type="ECO:0000256" key="3">
    <source>
        <dbReference type="ARBA" id="ARBA00010912"/>
    </source>
</evidence>